<accession>A0ABT9YJ45</accession>
<keyword evidence="1" id="KW-1133">Transmembrane helix</keyword>
<organism evidence="2 3">
    <name type="scientific">Alkalicoccobacillus murimartini</name>
    <dbReference type="NCBI Taxonomy" id="171685"/>
    <lineage>
        <taxon>Bacteria</taxon>
        <taxon>Bacillati</taxon>
        <taxon>Bacillota</taxon>
        <taxon>Bacilli</taxon>
        <taxon>Bacillales</taxon>
        <taxon>Bacillaceae</taxon>
        <taxon>Alkalicoccobacillus</taxon>
    </lineage>
</organism>
<proteinExistence type="predicted"/>
<reference evidence="2 3" key="1">
    <citation type="submission" date="2023-07" db="EMBL/GenBank/DDBJ databases">
        <title>Genomic Encyclopedia of Type Strains, Phase IV (KMG-IV): sequencing the most valuable type-strain genomes for metagenomic binning, comparative biology and taxonomic classification.</title>
        <authorList>
            <person name="Goeker M."/>
        </authorList>
    </citation>
    <scope>NUCLEOTIDE SEQUENCE [LARGE SCALE GENOMIC DNA]</scope>
    <source>
        <strain evidence="2 3">DSM 19154</strain>
    </source>
</reference>
<gene>
    <name evidence="2" type="ORF">J2S05_002687</name>
</gene>
<evidence type="ECO:0000313" key="3">
    <source>
        <dbReference type="Proteomes" id="UP001225034"/>
    </source>
</evidence>
<sequence length="44" mass="5060">MNVEGLIINYNDQMDHLNTLITILVVIMAINCIVNILTLFKKRT</sequence>
<dbReference type="RefSeq" id="WP_306983522.1">
    <property type="nucleotide sequence ID" value="NZ_JAUSUA010000004.1"/>
</dbReference>
<dbReference type="EMBL" id="JAUSUA010000004">
    <property type="protein sequence ID" value="MDQ0207878.1"/>
    <property type="molecule type" value="Genomic_DNA"/>
</dbReference>
<evidence type="ECO:0000313" key="2">
    <source>
        <dbReference type="EMBL" id="MDQ0207878.1"/>
    </source>
</evidence>
<name>A0ABT9YJ45_9BACI</name>
<keyword evidence="3" id="KW-1185">Reference proteome</keyword>
<evidence type="ECO:0000256" key="1">
    <source>
        <dbReference type="SAM" id="Phobius"/>
    </source>
</evidence>
<keyword evidence="1" id="KW-0812">Transmembrane</keyword>
<feature type="transmembrane region" description="Helical" evidence="1">
    <location>
        <begin position="20"/>
        <end position="40"/>
    </location>
</feature>
<keyword evidence="1" id="KW-0472">Membrane</keyword>
<comment type="caution">
    <text evidence="2">The sequence shown here is derived from an EMBL/GenBank/DDBJ whole genome shotgun (WGS) entry which is preliminary data.</text>
</comment>
<protein>
    <submittedName>
        <fullName evidence="2">Uncharacterized protein</fullName>
    </submittedName>
</protein>
<dbReference type="Proteomes" id="UP001225034">
    <property type="component" value="Unassembled WGS sequence"/>
</dbReference>